<dbReference type="GO" id="GO:0000149">
    <property type="term" value="F:SNARE binding"/>
    <property type="evidence" value="ECO:0007669"/>
    <property type="project" value="TreeGrafter"/>
</dbReference>
<dbReference type="GO" id="GO:0005544">
    <property type="term" value="F:calcium-dependent phospholipid binding"/>
    <property type="evidence" value="ECO:0007669"/>
    <property type="project" value="TreeGrafter"/>
</dbReference>
<protein>
    <submittedName>
        <fullName evidence="2">C2 domain protein</fullName>
    </submittedName>
</protein>
<evidence type="ECO:0000313" key="2">
    <source>
        <dbReference type="EMBL" id="RCN53029.1"/>
    </source>
</evidence>
<reference evidence="2 3" key="1">
    <citation type="submission" date="2014-10" db="EMBL/GenBank/DDBJ databases">
        <title>Draft genome of the hookworm Ancylostoma caninum.</title>
        <authorList>
            <person name="Mitreva M."/>
        </authorList>
    </citation>
    <scope>NUCLEOTIDE SEQUENCE [LARGE SCALE GENOMIC DNA]</scope>
    <source>
        <strain evidence="2 3">Baltimore</strain>
    </source>
</reference>
<dbReference type="STRING" id="29170.A0A368HBN6"/>
<dbReference type="GO" id="GO:0030424">
    <property type="term" value="C:axon"/>
    <property type="evidence" value="ECO:0007669"/>
    <property type="project" value="TreeGrafter"/>
</dbReference>
<accession>A0A368HBN6</accession>
<dbReference type="GO" id="GO:0070382">
    <property type="term" value="C:exocytic vesicle"/>
    <property type="evidence" value="ECO:0007669"/>
    <property type="project" value="TreeGrafter"/>
</dbReference>
<dbReference type="GO" id="GO:0098793">
    <property type="term" value="C:presynapse"/>
    <property type="evidence" value="ECO:0007669"/>
    <property type="project" value="GOC"/>
</dbReference>
<dbReference type="GO" id="GO:0006906">
    <property type="term" value="P:vesicle fusion"/>
    <property type="evidence" value="ECO:0007669"/>
    <property type="project" value="TreeGrafter"/>
</dbReference>
<dbReference type="PANTHER" id="PTHR10024">
    <property type="entry name" value="SYNAPTOTAGMIN"/>
    <property type="match status" value="1"/>
</dbReference>
<dbReference type="GO" id="GO:0001786">
    <property type="term" value="F:phosphatidylserine binding"/>
    <property type="evidence" value="ECO:0007669"/>
    <property type="project" value="TreeGrafter"/>
</dbReference>
<evidence type="ECO:0000313" key="3">
    <source>
        <dbReference type="Proteomes" id="UP000252519"/>
    </source>
</evidence>
<name>A0A368HBN6_ANCCA</name>
<evidence type="ECO:0000259" key="1">
    <source>
        <dbReference type="Pfam" id="PF00168"/>
    </source>
</evidence>
<comment type="caution">
    <text evidence="2">The sequence shown here is derived from an EMBL/GenBank/DDBJ whole genome shotgun (WGS) entry which is preliminary data.</text>
</comment>
<dbReference type="GO" id="GO:0005509">
    <property type="term" value="F:calcium ion binding"/>
    <property type="evidence" value="ECO:0007669"/>
    <property type="project" value="TreeGrafter"/>
</dbReference>
<feature type="domain" description="C2" evidence="1">
    <location>
        <begin position="34"/>
        <end position="85"/>
    </location>
</feature>
<dbReference type="GO" id="GO:0030276">
    <property type="term" value="F:clathrin binding"/>
    <property type="evidence" value="ECO:0007669"/>
    <property type="project" value="TreeGrafter"/>
</dbReference>
<keyword evidence="3" id="KW-1185">Reference proteome</keyword>
<dbReference type="PANTHER" id="PTHR10024:SF369">
    <property type="entry name" value="FI18813P1"/>
    <property type="match status" value="1"/>
</dbReference>
<dbReference type="InterPro" id="IPR035892">
    <property type="entry name" value="C2_domain_sf"/>
</dbReference>
<dbReference type="OrthoDB" id="67700at2759"/>
<gene>
    <name evidence="2" type="ORF">ANCCAN_00577</name>
</gene>
<dbReference type="AlphaFoldDB" id="A0A368HBN6"/>
<dbReference type="Gene3D" id="2.60.40.150">
    <property type="entry name" value="C2 domain"/>
    <property type="match status" value="1"/>
</dbReference>
<dbReference type="GO" id="GO:0005886">
    <property type="term" value="C:plasma membrane"/>
    <property type="evidence" value="ECO:0007669"/>
    <property type="project" value="TreeGrafter"/>
</dbReference>
<organism evidence="2 3">
    <name type="scientific">Ancylostoma caninum</name>
    <name type="common">Dog hookworm</name>
    <dbReference type="NCBI Taxonomy" id="29170"/>
    <lineage>
        <taxon>Eukaryota</taxon>
        <taxon>Metazoa</taxon>
        <taxon>Ecdysozoa</taxon>
        <taxon>Nematoda</taxon>
        <taxon>Chromadorea</taxon>
        <taxon>Rhabditida</taxon>
        <taxon>Rhabditina</taxon>
        <taxon>Rhabditomorpha</taxon>
        <taxon>Strongyloidea</taxon>
        <taxon>Ancylostomatidae</taxon>
        <taxon>Ancylostomatinae</taxon>
        <taxon>Ancylostoma</taxon>
    </lineage>
</organism>
<dbReference type="GO" id="GO:0048791">
    <property type="term" value="P:calcium ion-regulated exocytosis of neurotransmitter"/>
    <property type="evidence" value="ECO:0007669"/>
    <property type="project" value="TreeGrafter"/>
</dbReference>
<dbReference type="InterPro" id="IPR000008">
    <property type="entry name" value="C2_dom"/>
</dbReference>
<proteinExistence type="predicted"/>
<dbReference type="SUPFAM" id="SSF49562">
    <property type="entry name" value="C2 domain (Calcium/lipid-binding domain, CaLB)"/>
    <property type="match status" value="1"/>
</dbReference>
<sequence length="96" mass="11297">MARWGMTLDFSMTLLHGWGRWESGGWETIIRVENRDPYVKLYLRKENGERIVKKKTHVRRATVNPVYNESFVFELPETKMDNAVIDLQPRQMSLGA</sequence>
<dbReference type="EMBL" id="JOJR01000003">
    <property type="protein sequence ID" value="RCN53029.1"/>
    <property type="molecule type" value="Genomic_DNA"/>
</dbReference>
<dbReference type="Proteomes" id="UP000252519">
    <property type="component" value="Unassembled WGS sequence"/>
</dbReference>
<dbReference type="Pfam" id="PF00168">
    <property type="entry name" value="C2"/>
    <property type="match status" value="1"/>
</dbReference>